<proteinExistence type="predicted"/>
<name>A0ABD7AJH1_9ENTR</name>
<accession>A0ABD7AJH1</accession>
<protein>
    <recommendedName>
        <fullName evidence="3">Phage protein</fullName>
    </recommendedName>
</protein>
<evidence type="ECO:0000313" key="2">
    <source>
        <dbReference type="Proteomes" id="UP000510937"/>
    </source>
</evidence>
<dbReference type="AlphaFoldDB" id="A0ABD7AJH1"/>
<dbReference type="EMBL" id="CP055315">
    <property type="protein sequence ID" value="QLO53201.1"/>
    <property type="molecule type" value="Genomic_DNA"/>
</dbReference>
<evidence type="ECO:0008006" key="3">
    <source>
        <dbReference type="Google" id="ProtNLM"/>
    </source>
</evidence>
<organism evidence="1 2">
    <name type="scientific">Klebsiella grimontii</name>
    <dbReference type="NCBI Taxonomy" id="2058152"/>
    <lineage>
        <taxon>Bacteria</taxon>
        <taxon>Pseudomonadati</taxon>
        <taxon>Pseudomonadota</taxon>
        <taxon>Gammaproteobacteria</taxon>
        <taxon>Enterobacterales</taxon>
        <taxon>Enterobacteriaceae</taxon>
        <taxon>Klebsiella/Raoultella group</taxon>
        <taxon>Klebsiella</taxon>
    </lineage>
</organism>
<evidence type="ECO:0000313" key="1">
    <source>
        <dbReference type="EMBL" id="QLO53201.1"/>
    </source>
</evidence>
<dbReference type="RefSeq" id="WP_085842351.1">
    <property type="nucleotide sequence ID" value="NZ_CP055315.1"/>
</dbReference>
<dbReference type="Proteomes" id="UP000510937">
    <property type="component" value="Chromosome"/>
</dbReference>
<sequence length="99" mass="11198">MNLESLKQKLKPQLEKFDLVGEVVYIHRPSAVDLLKCDTMASTLVYCVKDENGDPIFSETDVEGRINVGAIDFMHQKVLFEAIQKLTQSADVVDEIEKK</sequence>
<reference evidence="2" key="1">
    <citation type="submission" date="2020-06" db="EMBL/GenBank/DDBJ databases">
        <title>REHAB project genomes.</title>
        <authorList>
            <person name="Shaw L.P."/>
        </authorList>
    </citation>
    <scope>NUCLEOTIDE SEQUENCE [LARGE SCALE GENOMIC DNA]</scope>
    <source>
        <strain evidence="2">RHBSTW-00555</strain>
    </source>
</reference>
<gene>
    <name evidence="1" type="ORF">HV234_17500</name>
</gene>